<dbReference type="AlphaFoldDB" id="A0A5C1QD89"/>
<dbReference type="RefSeq" id="WP_149568546.1">
    <property type="nucleotide sequence ID" value="NZ_CP035807.1"/>
</dbReference>
<feature type="transmembrane region" description="Helical" evidence="1">
    <location>
        <begin position="21"/>
        <end position="46"/>
    </location>
</feature>
<keyword evidence="1" id="KW-0472">Membrane</keyword>
<sequence>MIEKLLFIPFRENRVHLLEKLQLLSFYIISLLLIIIVPVEIFIILIPDKAWMLIFLASFSLVLDIVALIIFLKLGILYIPKES</sequence>
<reference evidence="2 3" key="2">
    <citation type="submission" date="2019-09" db="EMBL/GenBank/DDBJ databases">
        <title>Complete Genome Sequence and Methylome Analysis of free living Spirochaetas.</title>
        <authorList>
            <person name="Leshcheva N."/>
            <person name="Mikheeva N."/>
        </authorList>
    </citation>
    <scope>NUCLEOTIDE SEQUENCE [LARGE SCALE GENOMIC DNA]</scope>
    <source>
        <strain evidence="2 3">P</strain>
    </source>
</reference>
<feature type="transmembrane region" description="Helical" evidence="1">
    <location>
        <begin position="52"/>
        <end position="79"/>
    </location>
</feature>
<reference evidence="2 3" key="1">
    <citation type="submission" date="2019-02" db="EMBL/GenBank/DDBJ databases">
        <authorList>
            <person name="Fomenkov A."/>
            <person name="Dubinina G."/>
            <person name="Grabovich M."/>
            <person name="Vincze T."/>
            <person name="Roberts R.J."/>
        </authorList>
    </citation>
    <scope>NUCLEOTIDE SEQUENCE [LARGE SCALE GENOMIC DNA]</scope>
    <source>
        <strain evidence="2 3">P</strain>
    </source>
</reference>
<evidence type="ECO:0000313" key="3">
    <source>
        <dbReference type="Proteomes" id="UP000323824"/>
    </source>
</evidence>
<keyword evidence="1" id="KW-0812">Transmembrane</keyword>
<accession>A0A5C1QD89</accession>
<gene>
    <name evidence="2" type="ORF">EW093_11485</name>
</gene>
<protein>
    <submittedName>
        <fullName evidence="2">Uncharacterized protein</fullName>
    </submittedName>
</protein>
<organism evidence="2 3">
    <name type="scientific">Thiospirochaeta perfilievii</name>
    <dbReference type="NCBI Taxonomy" id="252967"/>
    <lineage>
        <taxon>Bacteria</taxon>
        <taxon>Pseudomonadati</taxon>
        <taxon>Spirochaetota</taxon>
        <taxon>Spirochaetia</taxon>
        <taxon>Spirochaetales</taxon>
        <taxon>Spirochaetaceae</taxon>
        <taxon>Thiospirochaeta</taxon>
    </lineage>
</organism>
<keyword evidence="3" id="KW-1185">Reference proteome</keyword>
<dbReference type="Proteomes" id="UP000323824">
    <property type="component" value="Chromosome"/>
</dbReference>
<proteinExistence type="predicted"/>
<dbReference type="KEGG" id="sper:EW093_11485"/>
<evidence type="ECO:0000256" key="1">
    <source>
        <dbReference type="SAM" id="Phobius"/>
    </source>
</evidence>
<name>A0A5C1QD89_9SPIO</name>
<keyword evidence="1" id="KW-1133">Transmembrane helix</keyword>
<dbReference type="EMBL" id="CP035807">
    <property type="protein sequence ID" value="QEN05308.1"/>
    <property type="molecule type" value="Genomic_DNA"/>
</dbReference>
<evidence type="ECO:0000313" key="2">
    <source>
        <dbReference type="EMBL" id="QEN05308.1"/>
    </source>
</evidence>